<name>A0A444ZB59_ARAHY</name>
<dbReference type="Proteomes" id="UP000289738">
    <property type="component" value="Chromosome B04"/>
</dbReference>
<proteinExistence type="predicted"/>
<protein>
    <recommendedName>
        <fullName evidence="1">Reverse transcriptase zinc-binding domain-containing protein</fullName>
    </recommendedName>
</protein>
<feature type="domain" description="Reverse transcriptase zinc-binding" evidence="1">
    <location>
        <begin position="65"/>
        <end position="149"/>
    </location>
</feature>
<dbReference type="EMBL" id="SDMP01000014">
    <property type="protein sequence ID" value="RYR11422.1"/>
    <property type="molecule type" value="Genomic_DNA"/>
</dbReference>
<organism evidence="2 3">
    <name type="scientific">Arachis hypogaea</name>
    <name type="common">Peanut</name>
    <dbReference type="NCBI Taxonomy" id="3818"/>
    <lineage>
        <taxon>Eukaryota</taxon>
        <taxon>Viridiplantae</taxon>
        <taxon>Streptophyta</taxon>
        <taxon>Embryophyta</taxon>
        <taxon>Tracheophyta</taxon>
        <taxon>Spermatophyta</taxon>
        <taxon>Magnoliopsida</taxon>
        <taxon>eudicotyledons</taxon>
        <taxon>Gunneridae</taxon>
        <taxon>Pentapetalae</taxon>
        <taxon>rosids</taxon>
        <taxon>fabids</taxon>
        <taxon>Fabales</taxon>
        <taxon>Fabaceae</taxon>
        <taxon>Papilionoideae</taxon>
        <taxon>50 kb inversion clade</taxon>
        <taxon>dalbergioids sensu lato</taxon>
        <taxon>Dalbergieae</taxon>
        <taxon>Pterocarpus clade</taxon>
        <taxon>Arachis</taxon>
    </lineage>
</organism>
<gene>
    <name evidence="2" type="ORF">Ahy_B04g068948</name>
</gene>
<keyword evidence="3" id="KW-1185">Reference proteome</keyword>
<dbReference type="AlphaFoldDB" id="A0A444ZB59"/>
<evidence type="ECO:0000259" key="1">
    <source>
        <dbReference type="Pfam" id="PF13966"/>
    </source>
</evidence>
<comment type="caution">
    <text evidence="2">The sequence shown here is derived from an EMBL/GenBank/DDBJ whole genome shotgun (WGS) entry which is preliminary data.</text>
</comment>
<accession>A0A444ZB59</accession>
<reference evidence="2 3" key="1">
    <citation type="submission" date="2019-01" db="EMBL/GenBank/DDBJ databases">
        <title>Sequencing of cultivated peanut Arachis hypogaea provides insights into genome evolution and oil improvement.</title>
        <authorList>
            <person name="Chen X."/>
        </authorList>
    </citation>
    <scope>NUCLEOTIDE SEQUENCE [LARGE SCALE GENOMIC DNA]</scope>
    <source>
        <strain evidence="3">cv. Fuhuasheng</strain>
        <tissue evidence="2">Leaves</tissue>
    </source>
</reference>
<sequence>MIIMSWNVRDAAINHLDLSSCGLHILNMMEYLPEDIVAKITASPPPSLDQNEDTIGWKHTEDGDFSIGATYKGLEKWTKPQQNDWTKIWKWQGPQKAKTLIWRLLHDRLLTNQRKSHTFGGDDTCHSCRTQPEDTLHAFRNCPIASSTWMILIKPVAVQAFFRTNLKDWITLNLNNQLGTSPDTEWKDTFIITCWNLWNWRNRELHENSYQRPPNASREILKRVREIHQQACDRFRNWIEECCLIDLGYVGSKFTWVWTEYLRDLTIPLPTQLGPSPIACLSRA</sequence>
<evidence type="ECO:0000313" key="3">
    <source>
        <dbReference type="Proteomes" id="UP000289738"/>
    </source>
</evidence>
<dbReference type="Pfam" id="PF13966">
    <property type="entry name" value="zf-RVT"/>
    <property type="match status" value="1"/>
</dbReference>
<evidence type="ECO:0000313" key="2">
    <source>
        <dbReference type="EMBL" id="RYR11422.1"/>
    </source>
</evidence>
<dbReference type="InterPro" id="IPR026960">
    <property type="entry name" value="RVT-Znf"/>
</dbReference>